<feature type="region of interest" description="Disordered" evidence="1">
    <location>
        <begin position="545"/>
        <end position="605"/>
    </location>
</feature>
<evidence type="ECO:0008006" key="5">
    <source>
        <dbReference type="Google" id="ProtNLM"/>
    </source>
</evidence>
<feature type="region of interest" description="Disordered" evidence="1">
    <location>
        <begin position="289"/>
        <end position="315"/>
    </location>
</feature>
<dbReference type="Proteomes" id="UP001525890">
    <property type="component" value="Unassembled WGS sequence"/>
</dbReference>
<evidence type="ECO:0000313" key="3">
    <source>
        <dbReference type="EMBL" id="MCT7965656.1"/>
    </source>
</evidence>
<feature type="compositionally biased region" description="Pro residues" evidence="1">
    <location>
        <begin position="197"/>
        <end position="209"/>
    </location>
</feature>
<dbReference type="InterPro" id="IPR010004">
    <property type="entry name" value="Uncharacterised_Ycf66"/>
</dbReference>
<feature type="transmembrane region" description="Helical" evidence="2">
    <location>
        <begin position="57"/>
        <end position="76"/>
    </location>
</feature>
<feature type="region of interest" description="Disordered" evidence="1">
    <location>
        <begin position="480"/>
        <end position="507"/>
    </location>
</feature>
<proteinExistence type="predicted"/>
<evidence type="ECO:0000256" key="2">
    <source>
        <dbReference type="SAM" id="Phobius"/>
    </source>
</evidence>
<dbReference type="Pfam" id="PF07444">
    <property type="entry name" value="Ycf66_N"/>
    <property type="match status" value="1"/>
</dbReference>
<name>A0ABT2MP40_9CYAN</name>
<feature type="region of interest" description="Disordered" evidence="1">
    <location>
        <begin position="373"/>
        <end position="425"/>
    </location>
</feature>
<keyword evidence="2" id="KW-0472">Membrane</keyword>
<feature type="compositionally biased region" description="Pro residues" evidence="1">
    <location>
        <begin position="217"/>
        <end position="251"/>
    </location>
</feature>
<evidence type="ECO:0000256" key="1">
    <source>
        <dbReference type="SAM" id="MobiDB-lite"/>
    </source>
</evidence>
<dbReference type="RefSeq" id="WP_368005347.1">
    <property type="nucleotide sequence ID" value="NZ_JAMXFF010000005.1"/>
</dbReference>
<comment type="caution">
    <text evidence="3">The sequence shown here is derived from an EMBL/GenBank/DDBJ whole genome shotgun (WGS) entry which is preliminary data.</text>
</comment>
<evidence type="ECO:0000313" key="4">
    <source>
        <dbReference type="Proteomes" id="UP001525890"/>
    </source>
</evidence>
<keyword evidence="2" id="KW-1133">Transmembrane helix</keyword>
<gene>
    <name evidence="3" type="ORF">NG799_04815</name>
</gene>
<reference evidence="3 4" key="1">
    <citation type="journal article" date="2022" name="Front. Microbiol.">
        <title>High genomic differentiation and limited gene flow indicate recent cryptic speciation within the genus Laspinema (cyanobacteria).</title>
        <authorList>
            <person name="Stanojkovic A."/>
            <person name="Skoupy S."/>
            <person name="Skaloud P."/>
            <person name="Dvorak P."/>
        </authorList>
    </citation>
    <scope>NUCLEOTIDE SEQUENCE [LARGE SCALE GENOMIC DNA]</scope>
    <source>
        <strain evidence="3 4">D2a</strain>
    </source>
</reference>
<feature type="transmembrane region" description="Helical" evidence="2">
    <location>
        <begin position="33"/>
        <end position="50"/>
    </location>
</feature>
<keyword evidence="4" id="KW-1185">Reference proteome</keyword>
<feature type="transmembrane region" description="Helical" evidence="2">
    <location>
        <begin position="5"/>
        <end position="27"/>
    </location>
</feature>
<accession>A0ABT2MP40</accession>
<feature type="region of interest" description="Disordered" evidence="1">
    <location>
        <begin position="145"/>
        <end position="253"/>
    </location>
</feature>
<feature type="compositionally biased region" description="Polar residues" evidence="1">
    <location>
        <begin position="596"/>
        <end position="605"/>
    </location>
</feature>
<keyword evidence="2" id="KW-0812">Transmembrane</keyword>
<sequence>MLPYILALAVAVGSFAIYMAAFFFPEVHRKGDLIWSGVGLFYALVLWFCAGRISGAVLLGQMASVGLLGWFGWQALTLRRQTTPLAEQTPVTGEQIDRLTGGLTAMFKPKSAPKPQTIPQPIPQTAVKLEEPAVAPPPVATVPEVSPVPATPKPVTPAKPAAKVTTVPPKTPRFADRFSFLFKGKDKDKNKNKTPAKPTPGPKTQPQPPAEVASVPSPEPTLVQPPVPVEPPPAEPILVQPPVPVEPPLPEPGLIEPEAEVIRLEMPVEVPTEDAPEERLEMPAAAALEGATVESEVSEDDDFGFDDDDLEGPGVTKADAKAVAETINPPLDEPVKPSLNKVAAKSVTPGAKKPQGPSLLTQIQAGIQGLLNFRKSPPVKPKAPISKAVETPREVEPKPAIAVESITVDSSPAISDTKPPEEKPTVVITTADVVVEVTVQEGEPVEVVTSANPSAVETVEAVIRTDEGIVEEQVLLEAIPPNPPETEAQEVVEESVSPGLPEGRLTPEPVEEYAPEVELAPPAEVVIPIADLVVEVMEVSEPVVEVTSADPAESELPQIESNPFLNRPQRQDPAVVEDTSESGEAQGQVTLPADSEPTSQKEGNS</sequence>
<feature type="compositionally biased region" description="Low complexity" evidence="1">
    <location>
        <begin position="158"/>
        <end position="168"/>
    </location>
</feature>
<protein>
    <recommendedName>
        <fullName evidence="5">Ycf66 family protein</fullName>
    </recommendedName>
</protein>
<organism evidence="3 4">
    <name type="scientific">Laspinema palackyanum D2a</name>
    <dbReference type="NCBI Taxonomy" id="2953684"/>
    <lineage>
        <taxon>Bacteria</taxon>
        <taxon>Bacillati</taxon>
        <taxon>Cyanobacteriota</taxon>
        <taxon>Cyanophyceae</taxon>
        <taxon>Oscillatoriophycideae</taxon>
        <taxon>Oscillatoriales</taxon>
        <taxon>Laspinemataceae</taxon>
        <taxon>Laspinema</taxon>
        <taxon>Laspinema palackyanum</taxon>
    </lineage>
</organism>
<dbReference type="EMBL" id="JAMXFF010000005">
    <property type="protein sequence ID" value="MCT7965656.1"/>
    <property type="molecule type" value="Genomic_DNA"/>
</dbReference>
<feature type="compositionally biased region" description="Acidic residues" evidence="1">
    <location>
        <begin position="296"/>
        <end position="311"/>
    </location>
</feature>